<dbReference type="EMBL" id="FLRC01000052">
    <property type="protein sequence ID" value="SBT27169.1"/>
    <property type="molecule type" value="Genomic_DNA"/>
</dbReference>
<keyword evidence="1" id="KW-0805">Transcription regulation</keyword>
<evidence type="ECO:0000256" key="3">
    <source>
        <dbReference type="ARBA" id="ARBA00023163"/>
    </source>
</evidence>
<evidence type="ECO:0000313" key="6">
    <source>
        <dbReference type="EMBL" id="SOE46038.1"/>
    </source>
</evidence>
<dbReference type="PROSITE" id="PS01124">
    <property type="entry name" value="HTH_ARAC_FAMILY_2"/>
    <property type="match status" value="1"/>
</dbReference>
<evidence type="ECO:0000313" key="7">
    <source>
        <dbReference type="Proteomes" id="UP000078558"/>
    </source>
</evidence>
<dbReference type="PRINTS" id="PR00032">
    <property type="entry name" value="HTHARAC"/>
</dbReference>
<keyword evidence="7" id="KW-1185">Reference proteome</keyword>
<dbReference type="PANTHER" id="PTHR47893">
    <property type="entry name" value="REGULATORY PROTEIN PCHR"/>
    <property type="match status" value="1"/>
</dbReference>
<keyword evidence="2" id="KW-0238">DNA-binding</keyword>
<reference evidence="5 7" key="1">
    <citation type="submission" date="2016-06" db="EMBL/GenBank/DDBJ databases">
        <authorList>
            <person name="Kjaerup R.B."/>
            <person name="Dalgaard T.S."/>
            <person name="Juul-Madsen H.R."/>
        </authorList>
    </citation>
    <scope>NUCLEOTIDE SEQUENCE [LARGE SCALE GENOMIC DNA]</scope>
    <source>
        <strain evidence="5">Orrdi1</strain>
    </source>
</reference>
<dbReference type="Pfam" id="PF12833">
    <property type="entry name" value="HTH_18"/>
    <property type="match status" value="1"/>
</dbReference>
<proteinExistence type="predicted"/>
<dbReference type="GO" id="GO:0003700">
    <property type="term" value="F:DNA-binding transcription factor activity"/>
    <property type="evidence" value="ECO:0007669"/>
    <property type="project" value="InterPro"/>
</dbReference>
<dbReference type="PROSITE" id="PS00041">
    <property type="entry name" value="HTH_ARAC_FAMILY_1"/>
    <property type="match status" value="1"/>
</dbReference>
<dbReference type="InterPro" id="IPR053142">
    <property type="entry name" value="PchR_regulatory_protein"/>
</dbReference>
<organism evidence="5 7">
    <name type="scientific">Orrella dioscoreae</name>
    <dbReference type="NCBI Taxonomy" id="1851544"/>
    <lineage>
        <taxon>Bacteria</taxon>
        <taxon>Pseudomonadati</taxon>
        <taxon>Pseudomonadota</taxon>
        <taxon>Betaproteobacteria</taxon>
        <taxon>Burkholderiales</taxon>
        <taxon>Alcaligenaceae</taxon>
        <taxon>Orrella</taxon>
    </lineage>
</organism>
<name>A0A1C3K6L6_9BURK</name>
<dbReference type="InterPro" id="IPR009057">
    <property type="entry name" value="Homeodomain-like_sf"/>
</dbReference>
<dbReference type="SUPFAM" id="SSF46689">
    <property type="entry name" value="Homeodomain-like"/>
    <property type="match status" value="1"/>
</dbReference>
<gene>
    <name evidence="5" type="ORF">ODI_03276</name>
    <name evidence="6" type="ORF">ODI_R0093</name>
</gene>
<dbReference type="InterPro" id="IPR018060">
    <property type="entry name" value="HTH_AraC"/>
</dbReference>
<dbReference type="GO" id="GO:0043565">
    <property type="term" value="F:sequence-specific DNA binding"/>
    <property type="evidence" value="ECO:0007669"/>
    <property type="project" value="InterPro"/>
</dbReference>
<evidence type="ECO:0000259" key="4">
    <source>
        <dbReference type="PROSITE" id="PS01124"/>
    </source>
</evidence>
<evidence type="ECO:0000256" key="2">
    <source>
        <dbReference type="ARBA" id="ARBA00023125"/>
    </source>
</evidence>
<keyword evidence="3" id="KW-0804">Transcription</keyword>
<dbReference type="Gene3D" id="1.10.10.60">
    <property type="entry name" value="Homeodomain-like"/>
    <property type="match status" value="1"/>
</dbReference>
<protein>
    <submittedName>
        <fullName evidence="5">Transcriptional regulator, AraC family</fullName>
    </submittedName>
</protein>
<sequence>MERVAPDVSLVRIDGTPAQDLYIPSPGTALLGLQICLQGAFEVRLGALPPRRVHAGQAYLFQYFEPADGLWCLPAGSPLRMVDIRLAPDALTRWGRSDLAHKLHTVFGQGERTEAAAACLPAGPSLREVSQALSRSDVLRDPELRQAWQATRIQEALVLCLDVLGAHPPACPRDAAVQAGVAEAVAKIAEACALPWTAEALARAVGVSERALQRGFQARFGLSVHGHLHSVRLAYAAARLDGGASVTRAASDAGFSSQSHFAKAFRQQYGFAPRSWRQRAYSNG</sequence>
<dbReference type="EMBL" id="LT907988">
    <property type="protein sequence ID" value="SOE46038.1"/>
    <property type="molecule type" value="Genomic_DNA"/>
</dbReference>
<dbReference type="PANTHER" id="PTHR47893:SF1">
    <property type="entry name" value="REGULATORY PROTEIN PCHR"/>
    <property type="match status" value="1"/>
</dbReference>
<accession>A0A1C3K6L6</accession>
<dbReference type="InterPro" id="IPR020449">
    <property type="entry name" value="Tscrpt_reg_AraC-type_HTH"/>
</dbReference>
<evidence type="ECO:0000313" key="5">
    <source>
        <dbReference type="EMBL" id="SBT27169.1"/>
    </source>
</evidence>
<dbReference type="AlphaFoldDB" id="A0A1C3K6L6"/>
<reference evidence="6 7" key="2">
    <citation type="submission" date="2017-08" db="EMBL/GenBank/DDBJ databases">
        <authorList>
            <person name="de Groot N.N."/>
        </authorList>
    </citation>
    <scope>NUCLEOTIDE SEQUENCE [LARGE SCALE GENOMIC DNA]</scope>
    <source>
        <strain evidence="6">Orrdi1</strain>
    </source>
</reference>
<dbReference type="KEGG" id="odi:ODI_R0093"/>
<dbReference type="InterPro" id="IPR018062">
    <property type="entry name" value="HTH_AraC-typ_CS"/>
</dbReference>
<dbReference type="Proteomes" id="UP000078558">
    <property type="component" value="Chromosome I"/>
</dbReference>
<dbReference type="SMART" id="SM00342">
    <property type="entry name" value="HTH_ARAC"/>
    <property type="match status" value="1"/>
</dbReference>
<dbReference type="STRING" id="1851544.ODI_03276"/>
<feature type="domain" description="HTH araC/xylS-type" evidence="4">
    <location>
        <begin position="182"/>
        <end position="279"/>
    </location>
</feature>
<evidence type="ECO:0000256" key="1">
    <source>
        <dbReference type="ARBA" id="ARBA00023015"/>
    </source>
</evidence>